<accession>A0A135IC47</accession>
<gene>
    <name evidence="1" type="ORF">ATN88_04700</name>
</gene>
<name>A0A135IC47_9GAMM</name>
<dbReference type="Proteomes" id="UP000070529">
    <property type="component" value="Unassembled WGS sequence"/>
</dbReference>
<sequence>MRRSNQSFKASLRQLYGDKTLSDEQLEQLQAAKQSQGLPRKLQPLLAAALLLCASFLVFTSSNQDHQRIATEIAYNHNSQMQMEVQSGAFTDIQHYLNRLDFSLIASEKLPESVWRLIGGRYCSIDGKLAAQLKVEHLESGDIYTLYQAKLPDMFSAEGVSDAIDVDGVEVRLWQEGGLLFGLAK</sequence>
<reference evidence="1 2" key="1">
    <citation type="submission" date="2015-11" db="EMBL/GenBank/DDBJ databases">
        <title>Genomic Taxonomy of the Vibrionaceae.</title>
        <authorList>
            <person name="Gomez-Gil B."/>
            <person name="Enciso-Ibarra J."/>
        </authorList>
    </citation>
    <scope>NUCLEOTIDE SEQUENCE [LARGE SCALE GENOMIC DNA]</scope>
    <source>
        <strain evidence="1 2">CAIM 912</strain>
    </source>
</reference>
<comment type="caution">
    <text evidence="1">The sequence shown here is derived from an EMBL/GenBank/DDBJ whole genome shotgun (WGS) entry which is preliminary data.</text>
</comment>
<keyword evidence="2" id="KW-1185">Reference proteome</keyword>
<evidence type="ECO:0008006" key="3">
    <source>
        <dbReference type="Google" id="ProtNLM"/>
    </source>
</evidence>
<dbReference type="OrthoDB" id="6199345at2"/>
<dbReference type="EMBL" id="LNTY01000006">
    <property type="protein sequence ID" value="KXF83036.1"/>
    <property type="molecule type" value="Genomic_DNA"/>
</dbReference>
<evidence type="ECO:0000313" key="1">
    <source>
        <dbReference type="EMBL" id="KXF83036.1"/>
    </source>
</evidence>
<dbReference type="RefSeq" id="WP_067410454.1">
    <property type="nucleotide sequence ID" value="NZ_LNTY01000006.1"/>
</dbReference>
<proteinExistence type="predicted"/>
<protein>
    <recommendedName>
        <fullName evidence="3">Anti-sigma factor</fullName>
    </recommendedName>
</protein>
<organism evidence="1 2">
    <name type="scientific">Enterovibrio coralii</name>
    <dbReference type="NCBI Taxonomy" id="294935"/>
    <lineage>
        <taxon>Bacteria</taxon>
        <taxon>Pseudomonadati</taxon>
        <taxon>Pseudomonadota</taxon>
        <taxon>Gammaproteobacteria</taxon>
        <taxon>Vibrionales</taxon>
        <taxon>Vibrionaceae</taxon>
        <taxon>Enterovibrio</taxon>
    </lineage>
</organism>
<dbReference type="AlphaFoldDB" id="A0A135IC47"/>
<dbReference type="STRING" id="294935.ATN88_04700"/>
<evidence type="ECO:0000313" key="2">
    <source>
        <dbReference type="Proteomes" id="UP000070529"/>
    </source>
</evidence>